<dbReference type="AlphaFoldDB" id="A0A6J3M1P1"/>
<feature type="transmembrane region" description="Helical" evidence="7">
    <location>
        <begin position="405"/>
        <end position="424"/>
    </location>
</feature>
<keyword evidence="5 7" id="KW-0472">Membrane</keyword>
<evidence type="ECO:0000256" key="5">
    <source>
        <dbReference type="ARBA" id="ARBA00023136"/>
    </source>
</evidence>
<proteinExistence type="predicted"/>
<dbReference type="PROSITE" id="PS50850">
    <property type="entry name" value="MFS"/>
    <property type="match status" value="1"/>
</dbReference>
<dbReference type="GO" id="GO:0016020">
    <property type="term" value="C:membrane"/>
    <property type="evidence" value="ECO:0007669"/>
    <property type="project" value="UniProtKB-SubCell"/>
</dbReference>
<evidence type="ECO:0000256" key="4">
    <source>
        <dbReference type="ARBA" id="ARBA00022989"/>
    </source>
</evidence>
<protein>
    <submittedName>
        <fullName evidence="10">MFS general substrate transporter</fullName>
    </submittedName>
</protein>
<dbReference type="InterPro" id="IPR020846">
    <property type="entry name" value="MFS_dom"/>
</dbReference>
<dbReference type="PANTHER" id="PTHR43791:SF18">
    <property type="entry name" value="NICOTINIC ACID TRANSPORTER TNA1, PUTATIVE (AFU_ORTHOLOGUE AFUA_3G03820)-RELATED"/>
    <property type="match status" value="1"/>
</dbReference>
<dbReference type="OrthoDB" id="2962993at2759"/>
<dbReference type="FunFam" id="1.20.1250.20:FF:000068">
    <property type="entry name" value="MFS general substrate transporter"/>
    <property type="match status" value="1"/>
</dbReference>
<comment type="subcellular location">
    <subcellularLocation>
        <location evidence="1">Membrane</location>
        <topology evidence="1">Multi-pass membrane protein</topology>
    </subcellularLocation>
</comment>
<dbReference type="GO" id="GO:0022857">
    <property type="term" value="F:transmembrane transporter activity"/>
    <property type="evidence" value="ECO:0007669"/>
    <property type="project" value="InterPro"/>
</dbReference>
<dbReference type="GeneID" id="54362730"/>
<feature type="compositionally biased region" description="Polar residues" evidence="6">
    <location>
        <begin position="28"/>
        <end position="49"/>
    </location>
</feature>
<feature type="transmembrane region" description="Helical" evidence="7">
    <location>
        <begin position="262"/>
        <end position="282"/>
    </location>
</feature>
<dbReference type="Pfam" id="PF07690">
    <property type="entry name" value="MFS_1"/>
    <property type="match status" value="1"/>
</dbReference>
<feature type="region of interest" description="Disordered" evidence="6">
    <location>
        <begin position="1"/>
        <end position="63"/>
    </location>
</feature>
<reference evidence="10" key="1">
    <citation type="submission" date="2020-01" db="EMBL/GenBank/DDBJ databases">
        <authorList>
            <consortium name="DOE Joint Genome Institute"/>
            <person name="Haridas S."/>
            <person name="Albert R."/>
            <person name="Binder M."/>
            <person name="Bloem J."/>
            <person name="Labutti K."/>
            <person name="Salamov A."/>
            <person name="Andreopoulos B."/>
            <person name="Baker S.E."/>
            <person name="Barry K."/>
            <person name="Bills G."/>
            <person name="Bluhm B.H."/>
            <person name="Cannon C."/>
            <person name="Castanera R."/>
            <person name="Culley D.E."/>
            <person name="Daum C."/>
            <person name="Ezra D."/>
            <person name="Gonzalez J.B."/>
            <person name="Henrissat B."/>
            <person name="Kuo A."/>
            <person name="Liang C."/>
            <person name="Lipzen A."/>
            <person name="Lutzoni F."/>
            <person name="Magnuson J."/>
            <person name="Mondo S."/>
            <person name="Nolan M."/>
            <person name="Ohm R."/>
            <person name="Pangilinan J."/>
            <person name="Park H.-J."/>
            <person name="Ramirez L."/>
            <person name="Alfaro M."/>
            <person name="Sun H."/>
            <person name="Tritt A."/>
            <person name="Yoshinaga Y."/>
            <person name="Zwiers L.-H."/>
            <person name="Turgeon B.G."/>
            <person name="Goodwin S.B."/>
            <person name="Spatafora J.W."/>
            <person name="Crous P.W."/>
            <person name="Grigoriev I.V."/>
        </authorList>
    </citation>
    <scope>NUCLEOTIDE SEQUENCE</scope>
    <source>
        <strain evidence="10">CBS 342.82</strain>
    </source>
</reference>
<dbReference type="FunFam" id="1.20.1250.20:FF:000034">
    <property type="entry name" value="MFS general substrate transporter"/>
    <property type="match status" value="1"/>
</dbReference>
<dbReference type="RefSeq" id="XP_033458967.1">
    <property type="nucleotide sequence ID" value="XM_033604930.1"/>
</dbReference>
<keyword evidence="2" id="KW-0813">Transport</keyword>
<sequence>MMIRKDASAAAILSPSDITNNEKKKDLSSNTTPSTTALEIENAHNTPKPTFTDVKVPSSHSSNDAVAVGSDAIEADDEDPGPGAFAHLDIKAIHRKMDFRIVPMLTVLYLLSFLDRGNIGNANIEGLSTDLRLTGAQYNWCLTAFFFTYAAFEVPSNMVLKRLKPSIWLPTIMVAWGIVMTLMGLVRSYEGLLIARIFLGVAEAGLFPGVIWYISMWYTRYECQVRTAYFFSAASVAGAFSGLLAYGIAFMDGVGGLAGWRWIFILEGILTVVLSIFAYFFIYDFPSTAKFLTPEERAFISYRLRYDGNDDISGDGRRVAQHDKQEWRFVRAAFGDWQIWLNILVYWGYVMPLYGLSLFLPSIIKELGYTKTSAQLLTVPIYVTASILTVAVAYLADRKHLRSPFILLCFVFQLLGFTMCIAGRSPGVTYAGVFIAGAAIYPAHPTNVAWLSNNLAGTYKRAIGVGLQLSIGNLGGAAASNFYRKDDSPRYILGHALEIGVICMGAVAATVLAASYRRVNAQRARRLARGEAGAFSTEELSVLGDKAITFRYTL</sequence>
<evidence type="ECO:0000256" key="3">
    <source>
        <dbReference type="ARBA" id="ARBA00022692"/>
    </source>
</evidence>
<organism evidence="10">
    <name type="scientific">Dissoconium aciculare CBS 342.82</name>
    <dbReference type="NCBI Taxonomy" id="1314786"/>
    <lineage>
        <taxon>Eukaryota</taxon>
        <taxon>Fungi</taxon>
        <taxon>Dikarya</taxon>
        <taxon>Ascomycota</taxon>
        <taxon>Pezizomycotina</taxon>
        <taxon>Dothideomycetes</taxon>
        <taxon>Dothideomycetidae</taxon>
        <taxon>Mycosphaerellales</taxon>
        <taxon>Dissoconiaceae</taxon>
        <taxon>Dissoconium</taxon>
    </lineage>
</organism>
<dbReference type="InterPro" id="IPR011701">
    <property type="entry name" value="MFS"/>
</dbReference>
<feature type="transmembrane region" description="Helical" evidence="7">
    <location>
        <begin position="462"/>
        <end position="483"/>
    </location>
</feature>
<accession>A0A6J3M1P1</accession>
<evidence type="ECO:0000313" key="10">
    <source>
        <dbReference type="RefSeq" id="XP_033458967.1"/>
    </source>
</evidence>
<feature type="transmembrane region" description="Helical" evidence="7">
    <location>
        <begin position="495"/>
        <end position="516"/>
    </location>
</feature>
<dbReference type="Proteomes" id="UP000504637">
    <property type="component" value="Unplaced"/>
</dbReference>
<evidence type="ECO:0000256" key="6">
    <source>
        <dbReference type="SAM" id="MobiDB-lite"/>
    </source>
</evidence>
<evidence type="ECO:0000256" key="2">
    <source>
        <dbReference type="ARBA" id="ARBA00022448"/>
    </source>
</evidence>
<keyword evidence="3 7" id="KW-0812">Transmembrane</keyword>
<dbReference type="SUPFAM" id="SSF103473">
    <property type="entry name" value="MFS general substrate transporter"/>
    <property type="match status" value="1"/>
</dbReference>
<feature type="transmembrane region" description="Helical" evidence="7">
    <location>
        <begin position="376"/>
        <end position="396"/>
    </location>
</feature>
<feature type="domain" description="Major facilitator superfamily (MFS) profile" evidence="8">
    <location>
        <begin position="101"/>
        <end position="523"/>
    </location>
</feature>
<feature type="transmembrane region" description="Helical" evidence="7">
    <location>
        <begin position="227"/>
        <end position="250"/>
    </location>
</feature>
<evidence type="ECO:0000259" key="8">
    <source>
        <dbReference type="PROSITE" id="PS50850"/>
    </source>
</evidence>
<feature type="transmembrane region" description="Helical" evidence="7">
    <location>
        <begin position="339"/>
        <end position="364"/>
    </location>
</feature>
<dbReference type="InterPro" id="IPR036259">
    <property type="entry name" value="MFS_trans_sf"/>
</dbReference>
<feature type="transmembrane region" description="Helical" evidence="7">
    <location>
        <begin position="430"/>
        <end position="450"/>
    </location>
</feature>
<dbReference type="Gene3D" id="1.20.1250.20">
    <property type="entry name" value="MFS general substrate transporter like domains"/>
    <property type="match status" value="2"/>
</dbReference>
<reference evidence="10" key="2">
    <citation type="submission" date="2020-04" db="EMBL/GenBank/DDBJ databases">
        <authorList>
            <consortium name="NCBI Genome Project"/>
        </authorList>
    </citation>
    <scope>NUCLEOTIDE SEQUENCE</scope>
    <source>
        <strain evidence="10">CBS 342.82</strain>
    </source>
</reference>
<keyword evidence="9" id="KW-1185">Reference proteome</keyword>
<evidence type="ECO:0000256" key="1">
    <source>
        <dbReference type="ARBA" id="ARBA00004141"/>
    </source>
</evidence>
<evidence type="ECO:0000313" key="9">
    <source>
        <dbReference type="Proteomes" id="UP000504637"/>
    </source>
</evidence>
<dbReference type="CDD" id="cd17327">
    <property type="entry name" value="MFS_FEN2_like"/>
    <property type="match status" value="1"/>
</dbReference>
<gene>
    <name evidence="10" type="ORF">K489DRAFT_380668</name>
</gene>
<evidence type="ECO:0000256" key="7">
    <source>
        <dbReference type="SAM" id="Phobius"/>
    </source>
</evidence>
<feature type="transmembrane region" description="Helical" evidence="7">
    <location>
        <begin position="167"/>
        <end position="186"/>
    </location>
</feature>
<feature type="transmembrane region" description="Helical" evidence="7">
    <location>
        <begin position="192"/>
        <end position="215"/>
    </location>
</feature>
<reference evidence="10" key="3">
    <citation type="submission" date="2025-08" db="UniProtKB">
        <authorList>
            <consortium name="RefSeq"/>
        </authorList>
    </citation>
    <scope>IDENTIFICATION</scope>
    <source>
        <strain evidence="10">CBS 342.82</strain>
    </source>
</reference>
<dbReference type="PANTHER" id="PTHR43791">
    <property type="entry name" value="PERMEASE-RELATED"/>
    <property type="match status" value="1"/>
</dbReference>
<name>A0A6J3M1P1_9PEZI</name>
<keyword evidence="4 7" id="KW-1133">Transmembrane helix</keyword>